<accession>A0A919P2A8</accession>
<name>A0A919P2A8_9CELL</name>
<evidence type="ECO:0000313" key="2">
    <source>
        <dbReference type="Proteomes" id="UP000632740"/>
    </source>
</evidence>
<gene>
    <name evidence="1" type="ORF">Cch01nite_16640</name>
</gene>
<reference evidence="1" key="1">
    <citation type="submission" date="2021-01" db="EMBL/GenBank/DDBJ databases">
        <title>Whole genome shotgun sequence of Cellulomonas chitinilytica NBRC 110799.</title>
        <authorList>
            <person name="Komaki H."/>
            <person name="Tamura T."/>
        </authorList>
    </citation>
    <scope>NUCLEOTIDE SEQUENCE</scope>
    <source>
        <strain evidence="1">NBRC 110799</strain>
    </source>
</reference>
<dbReference type="EMBL" id="BONK01000005">
    <property type="protein sequence ID" value="GIG20940.1"/>
    <property type="molecule type" value="Genomic_DNA"/>
</dbReference>
<evidence type="ECO:0000313" key="1">
    <source>
        <dbReference type="EMBL" id="GIG20940.1"/>
    </source>
</evidence>
<proteinExistence type="predicted"/>
<dbReference type="Proteomes" id="UP000632740">
    <property type="component" value="Unassembled WGS sequence"/>
</dbReference>
<keyword evidence="2" id="KW-1185">Reference proteome</keyword>
<protein>
    <submittedName>
        <fullName evidence="1">Uncharacterized protein</fullName>
    </submittedName>
</protein>
<dbReference type="AlphaFoldDB" id="A0A919P2A8"/>
<sequence>MSPLRFATVTGETYDGTAFTVPVAVVSRAPAPPSAAQWLCVRQTTVRPKRYLLAWEPADRARAT</sequence>
<comment type="caution">
    <text evidence="1">The sequence shown here is derived from an EMBL/GenBank/DDBJ whole genome shotgun (WGS) entry which is preliminary data.</text>
</comment>
<organism evidence="1 2">
    <name type="scientific">Cellulomonas chitinilytica</name>
    <dbReference type="NCBI Taxonomy" id="398759"/>
    <lineage>
        <taxon>Bacteria</taxon>
        <taxon>Bacillati</taxon>
        <taxon>Actinomycetota</taxon>
        <taxon>Actinomycetes</taxon>
        <taxon>Micrococcales</taxon>
        <taxon>Cellulomonadaceae</taxon>
        <taxon>Cellulomonas</taxon>
    </lineage>
</organism>